<protein>
    <recommendedName>
        <fullName evidence="3">LysM domain-containing protein</fullName>
    </recommendedName>
</protein>
<keyword evidence="2" id="KW-1185">Reference proteome</keyword>
<accession>A0ABV4BHU4</accession>
<evidence type="ECO:0000313" key="1">
    <source>
        <dbReference type="EMBL" id="MEY6434103.1"/>
    </source>
</evidence>
<sequence length="93" mass="10518">MSVFDAKSRYVRFAKQTQAVDRRGRTVACVTPVEPPVEPELGLHRRRQGQRLDHLANHYLGDPAGFWRLALANDGMTAEAALERPLVRIPRRG</sequence>
<dbReference type="RefSeq" id="WP_369668486.1">
    <property type="nucleotide sequence ID" value="NZ_JBDKXB010000042.1"/>
</dbReference>
<dbReference type="EMBL" id="JBDKXB010000042">
    <property type="protein sequence ID" value="MEY6434103.1"/>
    <property type="molecule type" value="Genomic_DNA"/>
</dbReference>
<organism evidence="1 2">
    <name type="scientific">Thioalkalicoccus limnaeus</name>
    <dbReference type="NCBI Taxonomy" id="120681"/>
    <lineage>
        <taxon>Bacteria</taxon>
        <taxon>Pseudomonadati</taxon>
        <taxon>Pseudomonadota</taxon>
        <taxon>Gammaproteobacteria</taxon>
        <taxon>Chromatiales</taxon>
        <taxon>Chromatiaceae</taxon>
        <taxon>Thioalkalicoccus</taxon>
    </lineage>
</organism>
<gene>
    <name evidence="1" type="ORF">ABC977_16995</name>
</gene>
<name>A0ABV4BHU4_9GAMM</name>
<proteinExistence type="predicted"/>
<evidence type="ECO:0000313" key="2">
    <source>
        <dbReference type="Proteomes" id="UP001564408"/>
    </source>
</evidence>
<comment type="caution">
    <text evidence="1">The sequence shown here is derived from an EMBL/GenBank/DDBJ whole genome shotgun (WGS) entry which is preliminary data.</text>
</comment>
<evidence type="ECO:0008006" key="3">
    <source>
        <dbReference type="Google" id="ProtNLM"/>
    </source>
</evidence>
<reference evidence="1 2" key="1">
    <citation type="submission" date="2024-05" db="EMBL/GenBank/DDBJ databases">
        <title>Genome Sequence and Characterization of the New Strain Purple Sulfur Bacterium of Genus Thioalkalicoccus.</title>
        <authorList>
            <person name="Bryantseva I.A."/>
            <person name="Kyndt J.A."/>
            <person name="Imhoff J.F."/>
        </authorList>
    </citation>
    <scope>NUCLEOTIDE SEQUENCE [LARGE SCALE GENOMIC DNA]</scope>
    <source>
        <strain evidence="1 2">Um2</strain>
    </source>
</reference>
<dbReference type="Proteomes" id="UP001564408">
    <property type="component" value="Unassembled WGS sequence"/>
</dbReference>